<dbReference type="Gene3D" id="1.20.5.4130">
    <property type="match status" value="1"/>
</dbReference>
<evidence type="ECO:0000313" key="8">
    <source>
        <dbReference type="EMBL" id="KAK7329090.1"/>
    </source>
</evidence>
<dbReference type="PRINTS" id="PR00364">
    <property type="entry name" value="DISEASERSIST"/>
</dbReference>
<dbReference type="InterPro" id="IPR042197">
    <property type="entry name" value="Apaf_helical"/>
</dbReference>
<dbReference type="Gene3D" id="3.80.10.10">
    <property type="entry name" value="Ribonuclease Inhibitor"/>
    <property type="match status" value="2"/>
</dbReference>
<dbReference type="InterPro" id="IPR027417">
    <property type="entry name" value="P-loop_NTPase"/>
</dbReference>
<dbReference type="InterPro" id="IPR036388">
    <property type="entry name" value="WH-like_DNA-bd_sf"/>
</dbReference>
<dbReference type="Proteomes" id="UP001367508">
    <property type="component" value="Unassembled WGS sequence"/>
</dbReference>
<keyword evidence="9" id="KW-1185">Reference proteome</keyword>
<protein>
    <recommendedName>
        <fullName evidence="10">Disease resistance protein At1g50180</fullName>
    </recommendedName>
</protein>
<dbReference type="PANTHER" id="PTHR23155">
    <property type="entry name" value="DISEASE RESISTANCE PROTEIN RP"/>
    <property type="match status" value="1"/>
</dbReference>
<dbReference type="AlphaFoldDB" id="A0AAN9Q8R1"/>
<feature type="domain" description="Disease resistance R13L4/SHOC-2-like LRR" evidence="7">
    <location>
        <begin position="656"/>
        <end position="961"/>
    </location>
</feature>
<feature type="domain" description="NB-ARC" evidence="4">
    <location>
        <begin position="239"/>
        <end position="416"/>
    </location>
</feature>
<name>A0AAN9Q8R1_CANGL</name>
<dbReference type="SUPFAM" id="SSF52540">
    <property type="entry name" value="P-loop containing nucleoside triphosphate hydrolases"/>
    <property type="match status" value="1"/>
</dbReference>
<dbReference type="InterPro" id="IPR038005">
    <property type="entry name" value="RX-like_CC"/>
</dbReference>
<dbReference type="InterPro" id="IPR055414">
    <property type="entry name" value="LRR_R13L4/SHOC2-like"/>
</dbReference>
<feature type="domain" description="Disease resistance N-terminal" evidence="5">
    <location>
        <begin position="74"/>
        <end position="159"/>
    </location>
</feature>
<proteinExistence type="predicted"/>
<dbReference type="InterPro" id="IPR058922">
    <property type="entry name" value="WHD_DRP"/>
</dbReference>
<evidence type="ECO:0008006" key="10">
    <source>
        <dbReference type="Google" id="ProtNLM"/>
    </source>
</evidence>
<dbReference type="InterPro" id="IPR032675">
    <property type="entry name" value="LRR_dom_sf"/>
</dbReference>
<dbReference type="Pfam" id="PF18052">
    <property type="entry name" value="Rx_N"/>
    <property type="match status" value="1"/>
</dbReference>
<dbReference type="PANTHER" id="PTHR23155:SF1185">
    <property type="entry name" value="DISEASE RESISTANCE RPP8-LIKE PROTEIN 3-RELATED"/>
    <property type="match status" value="1"/>
</dbReference>
<dbReference type="FunFam" id="1.10.8.430:FF:000003">
    <property type="entry name" value="Probable disease resistance protein At5g66910"/>
    <property type="match status" value="1"/>
</dbReference>
<keyword evidence="3" id="KW-0611">Plant defense</keyword>
<keyword evidence="2" id="KW-0547">Nucleotide-binding</keyword>
<evidence type="ECO:0000313" key="9">
    <source>
        <dbReference type="Proteomes" id="UP001367508"/>
    </source>
</evidence>
<evidence type="ECO:0000256" key="2">
    <source>
        <dbReference type="ARBA" id="ARBA00022741"/>
    </source>
</evidence>
<accession>A0AAN9Q8R1</accession>
<reference evidence="8 9" key="1">
    <citation type="submission" date="2024-01" db="EMBL/GenBank/DDBJ databases">
        <title>The genomes of 5 underutilized Papilionoideae crops provide insights into root nodulation and disease resistanc.</title>
        <authorList>
            <person name="Jiang F."/>
        </authorList>
    </citation>
    <scope>NUCLEOTIDE SEQUENCE [LARGE SCALE GENOMIC DNA]</scope>
    <source>
        <strain evidence="8">LVBAO_FW01</strain>
        <tissue evidence="8">Leaves</tissue>
    </source>
</reference>
<evidence type="ECO:0000259" key="7">
    <source>
        <dbReference type="Pfam" id="PF23598"/>
    </source>
</evidence>
<organism evidence="8 9">
    <name type="scientific">Canavalia gladiata</name>
    <name type="common">Sword bean</name>
    <name type="synonym">Dolichos gladiatus</name>
    <dbReference type="NCBI Taxonomy" id="3824"/>
    <lineage>
        <taxon>Eukaryota</taxon>
        <taxon>Viridiplantae</taxon>
        <taxon>Streptophyta</taxon>
        <taxon>Embryophyta</taxon>
        <taxon>Tracheophyta</taxon>
        <taxon>Spermatophyta</taxon>
        <taxon>Magnoliopsida</taxon>
        <taxon>eudicotyledons</taxon>
        <taxon>Gunneridae</taxon>
        <taxon>Pentapetalae</taxon>
        <taxon>rosids</taxon>
        <taxon>fabids</taxon>
        <taxon>Fabales</taxon>
        <taxon>Fabaceae</taxon>
        <taxon>Papilionoideae</taxon>
        <taxon>50 kb inversion clade</taxon>
        <taxon>NPAAA clade</taxon>
        <taxon>indigoferoid/millettioid clade</taxon>
        <taxon>Phaseoleae</taxon>
        <taxon>Canavalia</taxon>
    </lineage>
</organism>
<feature type="domain" description="Disease resistance protein winged helix" evidence="6">
    <location>
        <begin position="510"/>
        <end position="585"/>
    </location>
</feature>
<keyword evidence="1" id="KW-0677">Repeat</keyword>
<evidence type="ECO:0000256" key="3">
    <source>
        <dbReference type="ARBA" id="ARBA00022821"/>
    </source>
</evidence>
<dbReference type="EMBL" id="JAYMYQ010000005">
    <property type="protein sequence ID" value="KAK7329090.1"/>
    <property type="molecule type" value="Genomic_DNA"/>
</dbReference>
<dbReference type="Gene3D" id="3.40.50.300">
    <property type="entry name" value="P-loop containing nucleotide triphosphate hydrolases"/>
    <property type="match status" value="1"/>
</dbReference>
<dbReference type="InterPro" id="IPR044974">
    <property type="entry name" value="Disease_R_plants"/>
</dbReference>
<dbReference type="GO" id="GO:0043531">
    <property type="term" value="F:ADP binding"/>
    <property type="evidence" value="ECO:0007669"/>
    <property type="project" value="InterPro"/>
</dbReference>
<evidence type="ECO:0000259" key="4">
    <source>
        <dbReference type="Pfam" id="PF00931"/>
    </source>
</evidence>
<evidence type="ECO:0000256" key="1">
    <source>
        <dbReference type="ARBA" id="ARBA00022737"/>
    </source>
</evidence>
<comment type="caution">
    <text evidence="8">The sequence shown here is derived from an EMBL/GenBank/DDBJ whole genome shotgun (WGS) entry which is preliminary data.</text>
</comment>
<sequence length="995" mass="113507">MDGCETEVSLRSLLAAAPHQQNKAKLVHQLEQLAEERIAEGLPWTPIPYSVIQFCGPLMLTWVGWFPFISWKAVVTFVVESIGSLLIQEGVFLYGVEDKVLQLRTELRRMRSYLQDADRRQDENESLKNWISEIREAAYDSDDVIEAYALRGASRRNRRGALSLIKKCALIINRFIEMHQVGSQVDGIIARISSLTRSLETYGIRPERGEASNSMHGRQRALTRSYSHIIEEDIIGVEDDVKILESCLIHPSKGYRVVAICGMGGLGKTTLAKKVYHSTCVRHHFEGLAWAYISQHCQARDVWEGILFKLISPSKSLREELVNMRDEELAKMLYQVQVEKSCLVVIDDIWSADTWKKLSPAFPLGRSLSAVGSKILLTTRNIDVAIQMDPSCYLHTPRCLNDDDSWELFQKKAFPKIDGPDFKISTEMEKLGREMVGKCGGLPLAIIVLGGLLASKPTFYEWDTVHQNINSYLRKAKGQEQHLGVSEVLALSYYQLPYQLKPCFLHLAHFPENLEIPTKKLIRIWVAEGIISLPQTEGEGEETLEDVAQRYLTELVERCMIQVVEKSSTGRIRTCQMHNLMRDLCVSKAYQENFLEVIVSWNAEETRGVSRARPMGKVHRIALYLDQDVDRFFLSHLKSHHHLRSLLCYHEKTTRLSEWGLMKPVFNKCRLLRVLNLEGIQGQRGKLPKEIGYLIHLKFLSLRNTKVDELPPSIGNLKCLQTLDLLTGNSTVQIPNVIGNMHRLRHLYLPESCGDSTERWQLANLKNLQTLVNFPAEKCDVRDLMKLTNLRKLVIDDSKFGDIFKSPNVTFSHLESLFFVSSEDISIVHVAAGCPNLYKLHIEGPIKTFPEHHQISSKLAKLKLQGSELIIDPMPTLEKLPNLRLLELQLDSFMGKQLVCSSKGFPQLKSLLIHHLHNLEEWKLDKGAMPCLSKLEISNCTKLERVPDGLRFVTTLQDLEITSMFAEFRTKLEKGGEDHYKVQHVPTMVFCYCDY</sequence>
<dbReference type="GO" id="GO:0098542">
    <property type="term" value="P:defense response to other organism"/>
    <property type="evidence" value="ECO:0007669"/>
    <property type="project" value="TreeGrafter"/>
</dbReference>
<dbReference type="Gene3D" id="1.10.8.430">
    <property type="entry name" value="Helical domain of apoptotic protease-activating factors"/>
    <property type="match status" value="1"/>
</dbReference>
<dbReference type="FunFam" id="1.10.10.10:FF:000322">
    <property type="entry name" value="Probable disease resistance protein At1g63360"/>
    <property type="match status" value="1"/>
</dbReference>
<evidence type="ECO:0000259" key="6">
    <source>
        <dbReference type="Pfam" id="PF23559"/>
    </source>
</evidence>
<dbReference type="InterPro" id="IPR002182">
    <property type="entry name" value="NB-ARC"/>
</dbReference>
<dbReference type="CDD" id="cd14798">
    <property type="entry name" value="RX-CC_like"/>
    <property type="match status" value="1"/>
</dbReference>
<dbReference type="Pfam" id="PF23559">
    <property type="entry name" value="WHD_DRP"/>
    <property type="match status" value="1"/>
</dbReference>
<dbReference type="InterPro" id="IPR041118">
    <property type="entry name" value="Rx_N"/>
</dbReference>
<dbReference type="Gene3D" id="1.10.10.10">
    <property type="entry name" value="Winged helix-like DNA-binding domain superfamily/Winged helix DNA-binding domain"/>
    <property type="match status" value="1"/>
</dbReference>
<dbReference type="FunFam" id="3.40.50.300:FF:001091">
    <property type="entry name" value="Probable disease resistance protein At1g61300"/>
    <property type="match status" value="1"/>
</dbReference>
<evidence type="ECO:0000259" key="5">
    <source>
        <dbReference type="Pfam" id="PF18052"/>
    </source>
</evidence>
<dbReference type="Pfam" id="PF23598">
    <property type="entry name" value="LRR_14"/>
    <property type="match status" value="1"/>
</dbReference>
<dbReference type="SUPFAM" id="SSF52058">
    <property type="entry name" value="L domain-like"/>
    <property type="match status" value="1"/>
</dbReference>
<gene>
    <name evidence="8" type="ORF">VNO77_23236</name>
</gene>
<dbReference type="Pfam" id="PF00931">
    <property type="entry name" value="NB-ARC"/>
    <property type="match status" value="1"/>
</dbReference>